<dbReference type="PANTHER" id="PTHR10015:SF427">
    <property type="entry name" value="HEAT SHOCK FACTOR PROTEIN"/>
    <property type="match status" value="1"/>
</dbReference>
<dbReference type="InterPro" id="IPR036388">
    <property type="entry name" value="WH-like_DNA-bd_sf"/>
</dbReference>
<dbReference type="GO" id="GO:0043565">
    <property type="term" value="F:sequence-specific DNA binding"/>
    <property type="evidence" value="ECO:0007669"/>
    <property type="project" value="InterPro"/>
</dbReference>
<dbReference type="Gene3D" id="1.10.10.10">
    <property type="entry name" value="Winged helix-like DNA-binding domain superfamily/Winged helix DNA-binding domain"/>
    <property type="match status" value="1"/>
</dbReference>
<evidence type="ECO:0000256" key="5">
    <source>
        <dbReference type="ARBA" id="ARBA00023163"/>
    </source>
</evidence>
<feature type="domain" description="HSF-type DNA-binding" evidence="8">
    <location>
        <begin position="4"/>
        <end position="107"/>
    </location>
</feature>
<evidence type="ECO:0000313" key="9">
    <source>
        <dbReference type="EMBL" id="EQB59838.1"/>
    </source>
</evidence>
<dbReference type="VEuPathDB" id="MicrosporidiaDB:NAPIS_ORF02604"/>
<proteinExistence type="inferred from homology"/>
<dbReference type="Gene3D" id="3.40.50.2300">
    <property type="match status" value="1"/>
</dbReference>
<protein>
    <submittedName>
        <fullName evidence="9">Stress response transcription factor</fullName>
    </submittedName>
</protein>
<dbReference type="Proteomes" id="UP000053780">
    <property type="component" value="Unassembled WGS sequence"/>
</dbReference>
<dbReference type="InterPro" id="IPR036390">
    <property type="entry name" value="WH_DNA-bd_sf"/>
</dbReference>
<keyword evidence="6" id="KW-0539">Nucleus</keyword>
<dbReference type="SMART" id="SM00415">
    <property type="entry name" value="HSF"/>
    <property type="match status" value="1"/>
</dbReference>
<name>T0L523_9MICR</name>
<keyword evidence="10" id="KW-1185">Reference proteome</keyword>
<evidence type="ECO:0000313" key="10">
    <source>
        <dbReference type="Proteomes" id="UP000053780"/>
    </source>
</evidence>
<organism evidence="9 10">
    <name type="scientific">Vairimorpha apis BRL 01</name>
    <dbReference type="NCBI Taxonomy" id="1037528"/>
    <lineage>
        <taxon>Eukaryota</taxon>
        <taxon>Fungi</taxon>
        <taxon>Fungi incertae sedis</taxon>
        <taxon>Microsporidia</taxon>
        <taxon>Nosematidae</taxon>
        <taxon>Vairimorpha</taxon>
    </lineage>
</organism>
<evidence type="ECO:0000256" key="6">
    <source>
        <dbReference type="ARBA" id="ARBA00023242"/>
    </source>
</evidence>
<dbReference type="Pfam" id="PF00447">
    <property type="entry name" value="HSF_DNA-bind"/>
    <property type="match status" value="1"/>
</dbReference>
<dbReference type="InterPro" id="IPR011006">
    <property type="entry name" value="CheY-like_superfamily"/>
</dbReference>
<evidence type="ECO:0000256" key="2">
    <source>
        <dbReference type="ARBA" id="ARBA00006403"/>
    </source>
</evidence>
<dbReference type="SUPFAM" id="SSF52172">
    <property type="entry name" value="CheY-like"/>
    <property type="match status" value="1"/>
</dbReference>
<dbReference type="AlphaFoldDB" id="T0L523"/>
<evidence type="ECO:0000259" key="8">
    <source>
        <dbReference type="SMART" id="SM00415"/>
    </source>
</evidence>
<comment type="similarity">
    <text evidence="2">Belongs to the HSF family.</text>
</comment>
<comment type="subcellular location">
    <subcellularLocation>
        <location evidence="1">Nucleus</location>
    </subcellularLocation>
</comment>
<evidence type="ECO:0000256" key="7">
    <source>
        <dbReference type="SAM" id="Coils"/>
    </source>
</evidence>
<keyword evidence="4" id="KW-0238">DNA-binding</keyword>
<dbReference type="SUPFAM" id="SSF46785">
    <property type="entry name" value="Winged helix' DNA-binding domain"/>
    <property type="match status" value="1"/>
</dbReference>
<keyword evidence="7" id="KW-0175">Coiled coil</keyword>
<reference evidence="9 10" key="1">
    <citation type="journal article" date="2013" name="BMC Genomics">
        <title>Genome sequencing and comparative genomics of honey bee microsporidia, Nosema apis reveal novel insights into host-parasite interactions.</title>
        <authorList>
            <person name="Chen Yp."/>
            <person name="Pettis J.S."/>
            <person name="Zhao Y."/>
            <person name="Liu X."/>
            <person name="Tallon L.J."/>
            <person name="Sadzewicz L.D."/>
            <person name="Li R."/>
            <person name="Zheng H."/>
            <person name="Huang S."/>
            <person name="Zhang X."/>
            <person name="Hamilton M.C."/>
            <person name="Pernal S.F."/>
            <person name="Melathopoulos A.P."/>
            <person name="Yan X."/>
            <person name="Evans J.D."/>
        </authorList>
    </citation>
    <scope>NUCLEOTIDE SEQUENCE [LARGE SCALE GENOMIC DNA]</scope>
    <source>
        <strain evidence="9 10">BRL 01</strain>
    </source>
</reference>
<dbReference type="InterPro" id="IPR000232">
    <property type="entry name" value="HSF_DNA-bd"/>
</dbReference>
<dbReference type="OrthoDB" id="60033at2759"/>
<keyword evidence="3" id="KW-0805">Transcription regulation</keyword>
<dbReference type="PANTHER" id="PTHR10015">
    <property type="entry name" value="HEAT SHOCK TRANSCRIPTION FACTOR"/>
    <property type="match status" value="1"/>
</dbReference>
<accession>T0L523</accession>
<evidence type="ECO:0000256" key="4">
    <source>
        <dbReference type="ARBA" id="ARBA00023125"/>
    </source>
</evidence>
<evidence type="ECO:0000256" key="3">
    <source>
        <dbReference type="ARBA" id="ARBA00023015"/>
    </source>
</evidence>
<dbReference type="EMBL" id="KE647360">
    <property type="protein sequence ID" value="EQB59838.1"/>
    <property type="molecule type" value="Genomic_DNA"/>
</dbReference>
<dbReference type="HOGENOM" id="CLU_008776_3_1_1"/>
<dbReference type="GO" id="GO:0003700">
    <property type="term" value="F:DNA-binding transcription factor activity"/>
    <property type="evidence" value="ECO:0007669"/>
    <property type="project" value="InterPro"/>
</dbReference>
<keyword evidence="5" id="KW-0804">Transcription</keyword>
<dbReference type="PRINTS" id="PR00056">
    <property type="entry name" value="HSFDOMAIN"/>
</dbReference>
<evidence type="ECO:0000256" key="1">
    <source>
        <dbReference type="ARBA" id="ARBA00004123"/>
    </source>
</evidence>
<sequence length="287" mass="33959">MQQNSKEFVKKLYEILENSEYNNYITWSESGTSFFIINPNDFSKNVLQNLFRHNNINSFIRQLNKYDFHKLKNSTSTISKYGPQVLEYEHIYFQKNNKNQLYKIKRKKSGNEDSLILNELMPGMENNFVFQNHVVSTIKNLSDKFQSLIDNITEIKTNLKELSIEVDSKNINALIYDEDINMAMHVYSILKEHKISITIVDNHNNLYGIIKQGLFNFLIISASLDMVREVLRFFRSFDLSTPIIYIGFENIKFDIYTLGITDFIKKPFTYAEFFHIMQKYLPINKKI</sequence>
<dbReference type="GO" id="GO:0005634">
    <property type="term" value="C:nucleus"/>
    <property type="evidence" value="ECO:0007669"/>
    <property type="project" value="UniProtKB-SubCell"/>
</dbReference>
<dbReference type="FunFam" id="1.10.10.10:FF:000027">
    <property type="entry name" value="Heat shock transcription factor 1"/>
    <property type="match status" value="1"/>
</dbReference>
<gene>
    <name evidence="9" type="ORF">NAPIS_ORF02604</name>
</gene>
<feature type="coiled-coil region" evidence="7">
    <location>
        <begin position="138"/>
        <end position="165"/>
    </location>
</feature>